<evidence type="ECO:0000313" key="3">
    <source>
        <dbReference type="Proteomes" id="UP000637267"/>
    </source>
</evidence>
<gene>
    <name evidence="2" type="ORF">GCM10010970_14380</name>
</gene>
<evidence type="ECO:0000256" key="1">
    <source>
        <dbReference type="SAM" id="Phobius"/>
    </source>
</evidence>
<name>A0ABQ2P7S1_9NEIS</name>
<keyword evidence="1" id="KW-0812">Transmembrane</keyword>
<protein>
    <recommendedName>
        <fullName evidence="4">DUF3592 domain-containing protein</fullName>
    </recommendedName>
</protein>
<proteinExistence type="predicted"/>
<keyword evidence="1" id="KW-0472">Membrane</keyword>
<keyword evidence="3" id="KW-1185">Reference proteome</keyword>
<dbReference type="EMBL" id="BMLX01000002">
    <property type="protein sequence ID" value="GGP20269.1"/>
    <property type="molecule type" value="Genomic_DNA"/>
</dbReference>
<evidence type="ECO:0000313" key="2">
    <source>
        <dbReference type="EMBL" id="GGP20269.1"/>
    </source>
</evidence>
<dbReference type="RefSeq" id="WP_188703609.1">
    <property type="nucleotide sequence ID" value="NZ_BMLX01000002.1"/>
</dbReference>
<comment type="caution">
    <text evidence="2">The sequence shown here is derived from an EMBL/GenBank/DDBJ whole genome shotgun (WGS) entry which is preliminary data.</text>
</comment>
<evidence type="ECO:0008006" key="4">
    <source>
        <dbReference type="Google" id="ProtNLM"/>
    </source>
</evidence>
<keyword evidence="1" id="KW-1133">Transmembrane helix</keyword>
<accession>A0ABQ2P7S1</accession>
<feature type="transmembrane region" description="Helical" evidence="1">
    <location>
        <begin position="119"/>
        <end position="139"/>
    </location>
</feature>
<sequence>MKKTPTVKPAPARAGRFVIVPLLLALTLSLAGIILASRAYDRRDGTVTAPGKVVNMIGPQGSSDARPLVRFSTPDGQIVDFVPLHSGKWPVPHLGEEVAVMYPPDRPGTAQVYQFTEQWLPAVVCGIGAVLAWLVALVLRRKAG</sequence>
<organism evidence="2 3">
    <name type="scientific">Silvimonas iriomotensis</name>
    <dbReference type="NCBI Taxonomy" id="449662"/>
    <lineage>
        <taxon>Bacteria</taxon>
        <taxon>Pseudomonadati</taxon>
        <taxon>Pseudomonadota</taxon>
        <taxon>Betaproteobacteria</taxon>
        <taxon>Neisseriales</taxon>
        <taxon>Chitinibacteraceae</taxon>
        <taxon>Silvimonas</taxon>
    </lineage>
</organism>
<reference evidence="3" key="1">
    <citation type="journal article" date="2019" name="Int. J. Syst. Evol. Microbiol.">
        <title>The Global Catalogue of Microorganisms (GCM) 10K type strain sequencing project: providing services to taxonomists for standard genome sequencing and annotation.</title>
        <authorList>
            <consortium name="The Broad Institute Genomics Platform"/>
            <consortium name="The Broad Institute Genome Sequencing Center for Infectious Disease"/>
            <person name="Wu L."/>
            <person name="Ma J."/>
        </authorList>
    </citation>
    <scope>NUCLEOTIDE SEQUENCE [LARGE SCALE GENOMIC DNA]</scope>
    <source>
        <strain evidence="3">CGMCC 1.8859</strain>
    </source>
</reference>
<dbReference type="Proteomes" id="UP000637267">
    <property type="component" value="Unassembled WGS sequence"/>
</dbReference>